<dbReference type="EMBL" id="BMAW01111889">
    <property type="protein sequence ID" value="GFT50142.1"/>
    <property type="molecule type" value="Genomic_DNA"/>
</dbReference>
<dbReference type="Proteomes" id="UP000887013">
    <property type="component" value="Unassembled WGS sequence"/>
</dbReference>
<gene>
    <name evidence="1" type="ORF">NPIL_185401</name>
</gene>
<reference evidence="1" key="1">
    <citation type="submission" date="2020-08" db="EMBL/GenBank/DDBJ databases">
        <title>Multicomponent nature underlies the extraordinary mechanical properties of spider dragline silk.</title>
        <authorList>
            <person name="Kono N."/>
            <person name="Nakamura H."/>
            <person name="Mori M."/>
            <person name="Yoshida Y."/>
            <person name="Ohtoshi R."/>
            <person name="Malay A.D."/>
            <person name="Moran D.A.P."/>
            <person name="Tomita M."/>
            <person name="Numata K."/>
            <person name="Arakawa K."/>
        </authorList>
    </citation>
    <scope>NUCLEOTIDE SEQUENCE</scope>
</reference>
<protein>
    <submittedName>
        <fullName evidence="1">Uncharacterized protein</fullName>
    </submittedName>
</protein>
<organism evidence="1 2">
    <name type="scientific">Nephila pilipes</name>
    <name type="common">Giant wood spider</name>
    <name type="synonym">Nephila maculata</name>
    <dbReference type="NCBI Taxonomy" id="299642"/>
    <lineage>
        <taxon>Eukaryota</taxon>
        <taxon>Metazoa</taxon>
        <taxon>Ecdysozoa</taxon>
        <taxon>Arthropoda</taxon>
        <taxon>Chelicerata</taxon>
        <taxon>Arachnida</taxon>
        <taxon>Araneae</taxon>
        <taxon>Araneomorphae</taxon>
        <taxon>Entelegynae</taxon>
        <taxon>Araneoidea</taxon>
        <taxon>Nephilidae</taxon>
        <taxon>Nephila</taxon>
    </lineage>
</organism>
<keyword evidence="2" id="KW-1185">Reference proteome</keyword>
<feature type="non-terminal residue" evidence="1">
    <location>
        <position position="30"/>
    </location>
</feature>
<dbReference type="AlphaFoldDB" id="A0A8X6P6N5"/>
<evidence type="ECO:0000313" key="1">
    <source>
        <dbReference type="EMBL" id="GFT50142.1"/>
    </source>
</evidence>
<accession>A0A8X6P6N5</accession>
<name>A0A8X6P6N5_NEPPI</name>
<evidence type="ECO:0000313" key="2">
    <source>
        <dbReference type="Proteomes" id="UP000887013"/>
    </source>
</evidence>
<proteinExistence type="predicted"/>
<sequence>MYHSKDSRVVNIWRAMFPVAVSPFILDGIL</sequence>
<comment type="caution">
    <text evidence="1">The sequence shown here is derived from an EMBL/GenBank/DDBJ whole genome shotgun (WGS) entry which is preliminary data.</text>
</comment>